<dbReference type="RefSeq" id="WP_173300688.1">
    <property type="nucleotide sequence ID" value="NZ_JABRWQ010000003.1"/>
</dbReference>
<evidence type="ECO:0000256" key="1">
    <source>
        <dbReference type="ARBA" id="ARBA00022729"/>
    </source>
</evidence>
<dbReference type="Proteomes" id="UP000805085">
    <property type="component" value="Unassembled WGS sequence"/>
</dbReference>
<dbReference type="InterPro" id="IPR026444">
    <property type="entry name" value="Secre_tail"/>
</dbReference>
<gene>
    <name evidence="4" type="ORF">HNV10_07345</name>
</gene>
<feature type="signal peptide" evidence="2">
    <location>
        <begin position="1"/>
        <end position="23"/>
    </location>
</feature>
<evidence type="ECO:0000256" key="2">
    <source>
        <dbReference type="SAM" id="SignalP"/>
    </source>
</evidence>
<keyword evidence="1 2" id="KW-0732">Signal</keyword>
<evidence type="ECO:0000259" key="3">
    <source>
        <dbReference type="Pfam" id="PF18962"/>
    </source>
</evidence>
<sequence length="292" mass="31262">MKKITLKISAFLLLSMCMLQVQAQACPEIYLEEGSYLISTCGSTPELYLTIDGTTGDLVWAEEIGSNNPTQVWTIQDHVTPSGTGYVQITADVTPGPGPFTMIVDQSTIATDETGAIDQNDKEFRISVRTGLPVADETAADYGFDQFQRRRTAGFGGPGNDALFVKPLGASGGSRYGVIPTAAGEDVLFDGGGIDGLRFVFIEALPLSDEEFDTSSVFISNPVKDELSIEGLNQNINKISVYDLLGKQVITSSLEADTSSTNLDVSTLTSGIYIVKLEGENGATFSKKIIKE</sequence>
<dbReference type="EMBL" id="JABRWQ010000003">
    <property type="protein sequence ID" value="NRD23049.1"/>
    <property type="molecule type" value="Genomic_DNA"/>
</dbReference>
<accession>A0ABX2E444</accession>
<feature type="domain" description="Secretion system C-terminal sorting" evidence="3">
    <location>
        <begin position="221"/>
        <end position="290"/>
    </location>
</feature>
<organism evidence="4 5">
    <name type="scientific">Winogradskyella litoriviva</name>
    <dbReference type="NCBI Taxonomy" id="1220182"/>
    <lineage>
        <taxon>Bacteria</taxon>
        <taxon>Pseudomonadati</taxon>
        <taxon>Bacteroidota</taxon>
        <taxon>Flavobacteriia</taxon>
        <taxon>Flavobacteriales</taxon>
        <taxon>Flavobacteriaceae</taxon>
        <taxon>Winogradskyella</taxon>
    </lineage>
</organism>
<proteinExistence type="predicted"/>
<reference evidence="4 5" key="1">
    <citation type="journal article" date="2015" name="Int. J. Syst. Evol. Microbiol.">
        <title>Winogradskyella litoriviva sp. nov., isolated from coastal seawater.</title>
        <authorList>
            <person name="Nedashkovskaya O.I."/>
            <person name="Kukhlevskiy A.D."/>
            <person name="Zhukova N.V."/>
            <person name="Kim S.J."/>
            <person name="Rhee S.K."/>
            <person name="Mikhailov V.V."/>
        </authorList>
    </citation>
    <scope>NUCLEOTIDE SEQUENCE [LARGE SCALE GENOMIC DNA]</scope>
    <source>
        <strain evidence="4 5">KMM6491</strain>
    </source>
</reference>
<feature type="chain" id="PRO_5045539668" evidence="2">
    <location>
        <begin position="24"/>
        <end position="292"/>
    </location>
</feature>
<dbReference type="NCBIfam" id="TIGR04183">
    <property type="entry name" value="Por_Secre_tail"/>
    <property type="match status" value="1"/>
</dbReference>
<dbReference type="Pfam" id="PF18962">
    <property type="entry name" value="Por_Secre_tail"/>
    <property type="match status" value="1"/>
</dbReference>
<protein>
    <submittedName>
        <fullName evidence="4">T9SS type A sorting domain-containing protein</fullName>
    </submittedName>
</protein>
<keyword evidence="5" id="KW-1185">Reference proteome</keyword>
<evidence type="ECO:0000313" key="4">
    <source>
        <dbReference type="EMBL" id="NRD23049.1"/>
    </source>
</evidence>
<name>A0ABX2E444_9FLAO</name>
<comment type="caution">
    <text evidence="4">The sequence shown here is derived from an EMBL/GenBank/DDBJ whole genome shotgun (WGS) entry which is preliminary data.</text>
</comment>
<evidence type="ECO:0000313" key="5">
    <source>
        <dbReference type="Proteomes" id="UP000805085"/>
    </source>
</evidence>